<reference evidence="13" key="1">
    <citation type="submission" date="2019-05" db="EMBL/GenBank/DDBJ databases">
        <authorList>
            <consortium name="Pathogen Informatics"/>
        </authorList>
    </citation>
    <scope>NUCLEOTIDE SEQUENCE [LARGE SCALE GENOMIC DNA]</scope>
    <source>
        <strain evidence="13">NCTC12965</strain>
    </source>
</reference>
<sequence length="246" mass="25971">MSQKNLFTKSALAAAVAIISSNVYAAGFQLNEFSAAGLGRAYSGEGAMADTAASASRNPATMMMFDRPSLSAGAVFIDPDVNITGTSPSGRSLDAKNIAPTAWVPNLHYIQPLNDQWAVGASVTSNYGLATEYNEGYTAGSVGGTTDLTTANINLSAAYRLNQHFSFGLGFDAVYAKAKIDRYAGDLPLLIAGSGQLPPALAGQVAQIPADTQISHLEGNKWGYGWNAGVLYEVDENNRYGFTYRF</sequence>
<evidence type="ECO:0000256" key="1">
    <source>
        <dbReference type="ARBA" id="ARBA00004571"/>
    </source>
</evidence>
<accession>A0A4U9VNY8</accession>
<evidence type="ECO:0000256" key="10">
    <source>
        <dbReference type="ARBA" id="ARBA00031886"/>
    </source>
</evidence>
<comment type="subcellular location">
    <subcellularLocation>
        <location evidence="1">Cell outer membrane</location>
        <topology evidence="1">Multi-pass membrane protein</topology>
    </subcellularLocation>
</comment>
<evidence type="ECO:0000256" key="5">
    <source>
        <dbReference type="ARBA" id="ARBA00022692"/>
    </source>
</evidence>
<keyword evidence="7" id="KW-0813">Transport</keyword>
<feature type="chain" id="PRO_5020412764" description="Long-chain fatty acid transport protein" evidence="12">
    <location>
        <begin position="26"/>
        <end position="246"/>
    </location>
</feature>
<evidence type="ECO:0000256" key="8">
    <source>
        <dbReference type="ARBA" id="ARBA00023136"/>
    </source>
</evidence>
<proteinExistence type="inferred from homology"/>
<dbReference type="Gene3D" id="2.40.160.60">
    <property type="entry name" value="Outer membrane protein transport protein (OMPP1/FadL/TodX)"/>
    <property type="match status" value="1"/>
</dbReference>
<keyword evidence="8" id="KW-0472">Membrane</keyword>
<name>A0A4U9VNY8_SERFO</name>
<comment type="similarity">
    <text evidence="2">Belongs to the OmpP1/FadL family.</text>
</comment>
<dbReference type="InterPro" id="IPR005017">
    <property type="entry name" value="OMPP1/FadL/TodX"/>
</dbReference>
<dbReference type="Pfam" id="PF03349">
    <property type="entry name" value="Toluene_X"/>
    <property type="match status" value="1"/>
</dbReference>
<evidence type="ECO:0000256" key="3">
    <source>
        <dbReference type="ARBA" id="ARBA00015869"/>
    </source>
</evidence>
<keyword evidence="5" id="KW-0812">Transmembrane</keyword>
<organism evidence="13">
    <name type="scientific">Serratia fonticola</name>
    <dbReference type="NCBI Taxonomy" id="47917"/>
    <lineage>
        <taxon>Bacteria</taxon>
        <taxon>Pseudomonadati</taxon>
        <taxon>Pseudomonadota</taxon>
        <taxon>Gammaproteobacteria</taxon>
        <taxon>Enterobacterales</taxon>
        <taxon>Yersiniaceae</taxon>
        <taxon>Serratia</taxon>
    </lineage>
</organism>
<dbReference type="EMBL" id="CABEEZ010000118">
    <property type="protein sequence ID" value="VTR48063.1"/>
    <property type="molecule type" value="Genomic_DNA"/>
</dbReference>
<feature type="signal peptide" evidence="12">
    <location>
        <begin position="1"/>
        <end position="25"/>
    </location>
</feature>
<dbReference type="PANTHER" id="PTHR35093">
    <property type="entry name" value="OUTER MEMBRANE PROTEIN NMB0088-RELATED"/>
    <property type="match status" value="1"/>
</dbReference>
<evidence type="ECO:0000256" key="7">
    <source>
        <dbReference type="ARBA" id="ARBA00023055"/>
    </source>
</evidence>
<protein>
    <recommendedName>
        <fullName evidence="3">Long-chain fatty acid transport protein</fullName>
    </recommendedName>
    <alternativeName>
        <fullName evidence="11">Outer membrane FadL protein</fullName>
    </alternativeName>
    <alternativeName>
        <fullName evidence="10">Outer membrane flp protein</fullName>
    </alternativeName>
</protein>
<keyword evidence="6 12" id="KW-0732">Signal</keyword>
<evidence type="ECO:0000256" key="4">
    <source>
        <dbReference type="ARBA" id="ARBA00022452"/>
    </source>
</evidence>
<evidence type="ECO:0000256" key="12">
    <source>
        <dbReference type="SAM" id="SignalP"/>
    </source>
</evidence>
<evidence type="ECO:0000256" key="11">
    <source>
        <dbReference type="ARBA" id="ARBA00033358"/>
    </source>
</evidence>
<dbReference type="GO" id="GO:0015483">
    <property type="term" value="F:long-chain fatty acid transporting porin activity"/>
    <property type="evidence" value="ECO:0007669"/>
    <property type="project" value="TreeGrafter"/>
</dbReference>
<dbReference type="AlphaFoldDB" id="A0A4U9VNY8"/>
<keyword evidence="9" id="KW-0998">Cell outer membrane</keyword>
<evidence type="ECO:0000256" key="6">
    <source>
        <dbReference type="ARBA" id="ARBA00022729"/>
    </source>
</evidence>
<keyword evidence="7" id="KW-0445">Lipid transport</keyword>
<dbReference type="PANTHER" id="PTHR35093:SF3">
    <property type="entry name" value="LONG-CHAIN FATTY ACID TRANSPORT PROTEIN"/>
    <property type="match status" value="1"/>
</dbReference>
<evidence type="ECO:0000256" key="2">
    <source>
        <dbReference type="ARBA" id="ARBA00008163"/>
    </source>
</evidence>
<dbReference type="GO" id="GO:0009279">
    <property type="term" value="C:cell outer membrane"/>
    <property type="evidence" value="ECO:0007669"/>
    <property type="project" value="UniProtKB-SubCell"/>
</dbReference>
<dbReference type="SUPFAM" id="SSF56935">
    <property type="entry name" value="Porins"/>
    <property type="match status" value="1"/>
</dbReference>
<gene>
    <name evidence="13" type="primary">fadL_2</name>
    <name evidence="13" type="ORF">NCTC12965_05595</name>
</gene>
<keyword evidence="4" id="KW-1134">Transmembrane beta strand</keyword>
<evidence type="ECO:0000313" key="13">
    <source>
        <dbReference type="EMBL" id="VTR48063.1"/>
    </source>
</evidence>
<evidence type="ECO:0000256" key="9">
    <source>
        <dbReference type="ARBA" id="ARBA00023237"/>
    </source>
</evidence>